<comment type="caution">
    <text evidence="2">The sequence shown here is derived from an EMBL/GenBank/DDBJ whole genome shotgun (WGS) entry which is preliminary data.</text>
</comment>
<evidence type="ECO:0000256" key="1">
    <source>
        <dbReference type="SAM" id="MobiDB-lite"/>
    </source>
</evidence>
<protein>
    <recommendedName>
        <fullName evidence="4">DUF4025 domain-containing protein</fullName>
    </recommendedName>
</protein>
<evidence type="ECO:0000313" key="2">
    <source>
        <dbReference type="EMBL" id="MUG65411.1"/>
    </source>
</evidence>
<dbReference type="RefSeq" id="WP_155617607.1">
    <property type="nucleotide sequence ID" value="NZ_WOAA01000002.1"/>
</dbReference>
<name>A0ABW9SYM7_9BACL</name>
<dbReference type="EMBL" id="WOAA01000002">
    <property type="protein sequence ID" value="MUG65411.1"/>
    <property type="molecule type" value="Genomic_DNA"/>
</dbReference>
<dbReference type="Proteomes" id="UP000435177">
    <property type="component" value="Unassembled WGS sequence"/>
</dbReference>
<accession>A0ABW9SYM7</accession>
<feature type="region of interest" description="Disordered" evidence="1">
    <location>
        <begin position="1"/>
        <end position="36"/>
    </location>
</feature>
<keyword evidence="3" id="KW-1185">Reference proteome</keyword>
<reference evidence="2 3" key="1">
    <citation type="submission" date="2019-11" db="EMBL/GenBank/DDBJ databases">
        <title>Draft genome sequences of five Paenibacillus species of dairy origin.</title>
        <authorList>
            <person name="Olajide A.M."/>
            <person name="Chen S."/>
            <person name="Lapointe G."/>
        </authorList>
    </citation>
    <scope>NUCLEOTIDE SEQUENCE [LARGE SCALE GENOMIC DNA]</scope>
    <source>
        <strain evidence="2 3">3CS1</strain>
    </source>
</reference>
<sequence>MSDNEKSWDHLLNGRSSDENTDSEDIPQFGTQSMGESAQLLQNGSVNFGYYHELSTIIVPDDENEE</sequence>
<evidence type="ECO:0008006" key="4">
    <source>
        <dbReference type="Google" id="ProtNLM"/>
    </source>
</evidence>
<proteinExistence type="predicted"/>
<evidence type="ECO:0000313" key="3">
    <source>
        <dbReference type="Proteomes" id="UP000435177"/>
    </source>
</evidence>
<gene>
    <name evidence="2" type="ORF">GNP94_05250</name>
</gene>
<organism evidence="2 3">
    <name type="scientific">Paenibacillus campinasensis</name>
    <dbReference type="NCBI Taxonomy" id="66347"/>
    <lineage>
        <taxon>Bacteria</taxon>
        <taxon>Bacillati</taxon>
        <taxon>Bacillota</taxon>
        <taxon>Bacilli</taxon>
        <taxon>Bacillales</taxon>
        <taxon>Paenibacillaceae</taxon>
        <taxon>Paenibacillus</taxon>
    </lineage>
</organism>